<dbReference type="Proteomes" id="UP001529510">
    <property type="component" value="Unassembled WGS sequence"/>
</dbReference>
<gene>
    <name evidence="1" type="ORF">M9458_025401</name>
</gene>
<protein>
    <submittedName>
        <fullName evidence="1">Uncharacterized protein</fullName>
    </submittedName>
</protein>
<accession>A0ABD0Q0Z7</accession>
<name>A0ABD0Q0Z7_CIRMR</name>
<sequence>CGRDVTCPDAKEVLYTLKERAYVEQIEKAYYYASKVLLDFLMEEKELVSRLR</sequence>
<reference evidence="1 2" key="1">
    <citation type="submission" date="2024-05" db="EMBL/GenBank/DDBJ databases">
        <title>Genome sequencing and assembly of Indian major carp, Cirrhinus mrigala (Hamilton, 1822).</title>
        <authorList>
            <person name="Mohindra V."/>
            <person name="Chowdhury L.M."/>
            <person name="Lal K."/>
            <person name="Jena J.K."/>
        </authorList>
    </citation>
    <scope>NUCLEOTIDE SEQUENCE [LARGE SCALE GENOMIC DNA]</scope>
    <source>
        <strain evidence="1">CM1030</strain>
        <tissue evidence="1">Blood</tissue>
    </source>
</reference>
<keyword evidence="2" id="KW-1185">Reference proteome</keyword>
<evidence type="ECO:0000313" key="2">
    <source>
        <dbReference type="Proteomes" id="UP001529510"/>
    </source>
</evidence>
<proteinExistence type="predicted"/>
<evidence type="ECO:0000313" key="1">
    <source>
        <dbReference type="EMBL" id="KAL0179959.1"/>
    </source>
</evidence>
<feature type="non-terminal residue" evidence="1">
    <location>
        <position position="1"/>
    </location>
</feature>
<dbReference type="AlphaFoldDB" id="A0ABD0Q0Z7"/>
<comment type="caution">
    <text evidence="1">The sequence shown here is derived from an EMBL/GenBank/DDBJ whole genome shotgun (WGS) entry which is preliminary data.</text>
</comment>
<organism evidence="1 2">
    <name type="scientific">Cirrhinus mrigala</name>
    <name type="common">Mrigala</name>
    <dbReference type="NCBI Taxonomy" id="683832"/>
    <lineage>
        <taxon>Eukaryota</taxon>
        <taxon>Metazoa</taxon>
        <taxon>Chordata</taxon>
        <taxon>Craniata</taxon>
        <taxon>Vertebrata</taxon>
        <taxon>Euteleostomi</taxon>
        <taxon>Actinopterygii</taxon>
        <taxon>Neopterygii</taxon>
        <taxon>Teleostei</taxon>
        <taxon>Ostariophysi</taxon>
        <taxon>Cypriniformes</taxon>
        <taxon>Cyprinidae</taxon>
        <taxon>Labeoninae</taxon>
        <taxon>Labeonini</taxon>
        <taxon>Cirrhinus</taxon>
    </lineage>
</organism>
<dbReference type="EMBL" id="JAMKFB020000012">
    <property type="protein sequence ID" value="KAL0179959.1"/>
    <property type="molecule type" value="Genomic_DNA"/>
</dbReference>